<protein>
    <submittedName>
        <fullName evidence="1">Uncharacterized protein</fullName>
    </submittedName>
</protein>
<accession>E6QJG1</accession>
<reference evidence="1" key="1">
    <citation type="submission" date="2009-10" db="EMBL/GenBank/DDBJ databases">
        <title>Diversity of trophic interactions inside an arsenic-rich microbial ecosystem.</title>
        <authorList>
            <person name="Bertin P.N."/>
            <person name="Heinrich-Salmeron A."/>
            <person name="Pelletier E."/>
            <person name="Goulhen-Chollet F."/>
            <person name="Arsene-Ploetze F."/>
            <person name="Gallien S."/>
            <person name="Calteau A."/>
            <person name="Vallenet D."/>
            <person name="Casiot C."/>
            <person name="Chane-Woon-Ming B."/>
            <person name="Giloteaux L."/>
            <person name="Barakat M."/>
            <person name="Bonnefoy V."/>
            <person name="Bruneel O."/>
            <person name="Chandler M."/>
            <person name="Cleiss J."/>
            <person name="Duran R."/>
            <person name="Elbaz-Poulichet F."/>
            <person name="Fonknechten N."/>
            <person name="Lauga B."/>
            <person name="Mornico D."/>
            <person name="Ortet P."/>
            <person name="Schaeffer C."/>
            <person name="Siguier P."/>
            <person name="Alexander Thil Smith A."/>
            <person name="Van Dorsselaer A."/>
            <person name="Weissenbach J."/>
            <person name="Medigue C."/>
            <person name="Le Paslier D."/>
        </authorList>
    </citation>
    <scope>NUCLEOTIDE SEQUENCE</scope>
</reference>
<proteinExistence type="predicted"/>
<sequence>MMHHADTSLTAPVPAIHQMVTIPASPYPELVKWGRGSGSRDRDVKTDPLYHIHRKAIYQKAMQVGAQAGLAWEDRVIWARLQGEGHYLDHVWNFSRWIFTVPYSSKQVWVMPPILEQAHEAIHLHNPDFLTISHRLYRIHAPARLLTSTPRWQSYLMPSLPSYPKERNIPALLLPHTAAQRATWVSGLQKGWRDGVRLAKNNFTDAVYTMRRTFLGILLYDRLHAKNRIGSPYFAISNLGTVHHGADLRENDRILRITKPASWHISGLRQVHHYTLIWNPGLPIQKIQKAGKL</sequence>
<dbReference type="Pfam" id="PF16932">
    <property type="entry name" value="T4SS_TraI"/>
    <property type="match status" value="1"/>
</dbReference>
<comment type="caution">
    <text evidence="1">The sequence shown here is derived from an EMBL/GenBank/DDBJ whole genome shotgun (WGS) entry which is preliminary data.</text>
</comment>
<organism evidence="1">
    <name type="scientific">mine drainage metagenome</name>
    <dbReference type="NCBI Taxonomy" id="410659"/>
    <lineage>
        <taxon>unclassified sequences</taxon>
        <taxon>metagenomes</taxon>
        <taxon>ecological metagenomes</taxon>
    </lineage>
</organism>
<name>E6QJG1_9ZZZZ</name>
<gene>
    <name evidence="1" type="ORF">CARN6_0709</name>
</gene>
<dbReference type="AlphaFoldDB" id="E6QJG1"/>
<dbReference type="EMBL" id="CABQ01000087">
    <property type="protein sequence ID" value="CBI07377.1"/>
    <property type="molecule type" value="Genomic_DNA"/>
</dbReference>
<dbReference type="InterPro" id="IPR031618">
    <property type="entry name" value="T4SS_TraI"/>
</dbReference>
<evidence type="ECO:0000313" key="1">
    <source>
        <dbReference type="EMBL" id="CBI07377.1"/>
    </source>
</evidence>